<protein>
    <submittedName>
        <fullName evidence="2">Uncharacterized protein</fullName>
    </submittedName>
</protein>
<evidence type="ECO:0000313" key="2">
    <source>
        <dbReference type="EMBL" id="GAA5034264.1"/>
    </source>
</evidence>
<organism evidence="2 3">
    <name type="scientific">Streptomyces siamensis</name>
    <dbReference type="NCBI Taxonomy" id="1274986"/>
    <lineage>
        <taxon>Bacteria</taxon>
        <taxon>Bacillati</taxon>
        <taxon>Actinomycetota</taxon>
        <taxon>Actinomycetes</taxon>
        <taxon>Kitasatosporales</taxon>
        <taxon>Streptomycetaceae</taxon>
        <taxon>Streptomyces</taxon>
    </lineage>
</organism>
<comment type="caution">
    <text evidence="2">The sequence shown here is derived from an EMBL/GenBank/DDBJ whole genome shotgun (WGS) entry which is preliminary data.</text>
</comment>
<sequence length="54" mass="5437">MDEVWRTAHKGATVHARAGTAGHGAAANGAAPPDGYALTGTPAEALRQRSRSAP</sequence>
<dbReference type="EMBL" id="BAABKB010000042">
    <property type="protein sequence ID" value="GAA5034264.1"/>
    <property type="molecule type" value="Genomic_DNA"/>
</dbReference>
<evidence type="ECO:0000313" key="3">
    <source>
        <dbReference type="Proteomes" id="UP001501759"/>
    </source>
</evidence>
<feature type="region of interest" description="Disordered" evidence="1">
    <location>
        <begin position="16"/>
        <end position="54"/>
    </location>
</feature>
<proteinExistence type="predicted"/>
<gene>
    <name evidence="2" type="ORF">GCM10023335_78750</name>
</gene>
<keyword evidence="3" id="KW-1185">Reference proteome</keyword>
<dbReference type="Proteomes" id="UP001501759">
    <property type="component" value="Unassembled WGS sequence"/>
</dbReference>
<evidence type="ECO:0000256" key="1">
    <source>
        <dbReference type="SAM" id="MobiDB-lite"/>
    </source>
</evidence>
<feature type="compositionally biased region" description="Low complexity" evidence="1">
    <location>
        <begin position="16"/>
        <end position="37"/>
    </location>
</feature>
<accession>A0ABP9JJV6</accession>
<name>A0ABP9JJV6_9ACTN</name>
<reference evidence="3" key="1">
    <citation type="journal article" date="2019" name="Int. J. Syst. Evol. Microbiol.">
        <title>The Global Catalogue of Microorganisms (GCM) 10K type strain sequencing project: providing services to taxonomists for standard genome sequencing and annotation.</title>
        <authorList>
            <consortium name="The Broad Institute Genomics Platform"/>
            <consortium name="The Broad Institute Genome Sequencing Center for Infectious Disease"/>
            <person name="Wu L."/>
            <person name="Ma J."/>
        </authorList>
    </citation>
    <scope>NUCLEOTIDE SEQUENCE [LARGE SCALE GENOMIC DNA]</scope>
    <source>
        <strain evidence="3">JCM 18409</strain>
    </source>
</reference>